<dbReference type="Proteomes" id="UP001497453">
    <property type="component" value="Chromosome 10"/>
</dbReference>
<reference evidence="3" key="1">
    <citation type="submission" date="2024-04" db="EMBL/GenBank/DDBJ databases">
        <authorList>
            <person name="Shaw F."/>
            <person name="Minotto A."/>
        </authorList>
    </citation>
    <scope>NUCLEOTIDE SEQUENCE [LARGE SCALE GENOMIC DNA]</scope>
</reference>
<feature type="region of interest" description="Disordered" evidence="1">
    <location>
        <begin position="157"/>
        <end position="177"/>
    </location>
</feature>
<sequence>MTSNIILLPLTNWVQQHLTAIFQTTKAADFNSAFDAFIAKDATITVNGQKLTRDQYKQQIQGEKFAEASAQVKFIGTVEVPDSEDQRVIAGKVGTFFQATIDERFLVLGAPETSTVTSSLNLSIAPDKTLEPPHLPGRGGAFDPRRVMHLDQVTLDKPGSVHIPLPNPNPNAPGSSA</sequence>
<keyword evidence="3" id="KW-1185">Reference proteome</keyword>
<organism evidence="2 3">
    <name type="scientific">Somion occarium</name>
    <dbReference type="NCBI Taxonomy" id="3059160"/>
    <lineage>
        <taxon>Eukaryota</taxon>
        <taxon>Fungi</taxon>
        <taxon>Dikarya</taxon>
        <taxon>Basidiomycota</taxon>
        <taxon>Agaricomycotina</taxon>
        <taxon>Agaricomycetes</taxon>
        <taxon>Polyporales</taxon>
        <taxon>Cerrenaceae</taxon>
        <taxon>Somion</taxon>
    </lineage>
</organism>
<evidence type="ECO:0000313" key="2">
    <source>
        <dbReference type="EMBL" id="CAL1697450.1"/>
    </source>
</evidence>
<accession>A0ABP1CP60</accession>
<name>A0ABP1CP60_9APHY</name>
<evidence type="ECO:0000256" key="1">
    <source>
        <dbReference type="SAM" id="MobiDB-lite"/>
    </source>
</evidence>
<evidence type="ECO:0000313" key="3">
    <source>
        <dbReference type="Proteomes" id="UP001497453"/>
    </source>
</evidence>
<gene>
    <name evidence="2" type="ORF">GFSPODELE1_LOCUS1659</name>
</gene>
<proteinExistence type="predicted"/>
<protein>
    <submittedName>
        <fullName evidence="2">Uncharacterized protein</fullName>
    </submittedName>
</protein>
<dbReference type="EMBL" id="OZ037953">
    <property type="protein sequence ID" value="CAL1697450.1"/>
    <property type="molecule type" value="Genomic_DNA"/>
</dbReference>